<proteinExistence type="predicted"/>
<evidence type="ECO:0000313" key="2">
    <source>
        <dbReference type="EMBL" id="MCS0599682.1"/>
    </source>
</evidence>
<dbReference type="Pfam" id="PF12770">
    <property type="entry name" value="CHAT"/>
    <property type="match status" value="1"/>
</dbReference>
<feature type="domain" description="CHAT" evidence="1">
    <location>
        <begin position="622"/>
        <end position="864"/>
    </location>
</feature>
<dbReference type="Proteomes" id="UP001205612">
    <property type="component" value="Unassembled WGS sequence"/>
</dbReference>
<evidence type="ECO:0000313" key="3">
    <source>
        <dbReference type="Proteomes" id="UP001205612"/>
    </source>
</evidence>
<name>A0ABT2ATV6_9ACTN</name>
<protein>
    <submittedName>
        <fullName evidence="2">CHAT domain-containing protein</fullName>
    </submittedName>
</protein>
<evidence type="ECO:0000259" key="1">
    <source>
        <dbReference type="Pfam" id="PF12770"/>
    </source>
</evidence>
<dbReference type="EMBL" id="JANUGP010000001">
    <property type="protein sequence ID" value="MCS0599682.1"/>
    <property type="molecule type" value="Genomic_DNA"/>
</dbReference>
<dbReference type="SMART" id="SM00028">
    <property type="entry name" value="TPR"/>
    <property type="match status" value="4"/>
</dbReference>
<keyword evidence="3" id="KW-1185">Reference proteome</keyword>
<accession>A0ABT2ATV6</accession>
<dbReference type="InterPro" id="IPR024983">
    <property type="entry name" value="CHAT_dom"/>
</dbReference>
<organism evidence="2 3">
    <name type="scientific">Streptomyces pyxinicus</name>
    <dbReference type="NCBI Taxonomy" id="2970331"/>
    <lineage>
        <taxon>Bacteria</taxon>
        <taxon>Bacillati</taxon>
        <taxon>Actinomycetota</taxon>
        <taxon>Actinomycetes</taxon>
        <taxon>Kitasatosporales</taxon>
        <taxon>Streptomycetaceae</taxon>
        <taxon>Streptomyces</taxon>
    </lineage>
</organism>
<gene>
    <name evidence="2" type="ORF">NX794_00265</name>
</gene>
<dbReference type="InterPro" id="IPR019734">
    <property type="entry name" value="TPR_rpt"/>
</dbReference>
<dbReference type="Gene3D" id="1.25.40.10">
    <property type="entry name" value="Tetratricopeptide repeat domain"/>
    <property type="match status" value="2"/>
</dbReference>
<reference evidence="2 3" key="1">
    <citation type="submission" date="2022-08" db="EMBL/GenBank/DDBJ databases">
        <authorList>
            <person name="Somphong A."/>
            <person name="Phongsopitanun W."/>
        </authorList>
    </citation>
    <scope>NUCLEOTIDE SEQUENCE [LARGE SCALE GENOMIC DNA]</scope>
    <source>
        <strain evidence="2 3">LP11</strain>
    </source>
</reference>
<comment type="caution">
    <text evidence="2">The sequence shown here is derived from an EMBL/GenBank/DDBJ whole genome shotgun (WGS) entry which is preliminary data.</text>
</comment>
<dbReference type="InterPro" id="IPR011990">
    <property type="entry name" value="TPR-like_helical_dom_sf"/>
</dbReference>
<dbReference type="SUPFAM" id="SSF48452">
    <property type="entry name" value="TPR-like"/>
    <property type="match status" value="1"/>
</dbReference>
<sequence length="866" mass="91443">MTAGSSVLELLPLVFADPGGARARAREVLGSAPPPLHASVAHQVLGIWERDFGDLRIALRHLRRARDLAARAESADREADVLATLGVALVHAGRTREGLAAFERGVARGTGHTRARVLFRRAYVWWVLGHHREALEDVRRALPVLRGAGDDIWTARALTLRATVHLALGAVDRAVADFTAAELLWDTTGQEHDKADAVESRGLAAFRSGDIPAALRLLDEAEERYAKLGTPTYMLSVRRCEVLMAAGLAPEALTEADAAIALLDRIGGQSTRKAELLLAAARAARSAGDAHTATDRAAVAVRLFAAQRRTWWQTHARLVLIEARVAAGRRSGRLVADAAAVAERLAAFGSPAAPEASLLAGRIALALGRTADAERHLAVAARSRHGGRPTARMTGWAAQALRARAAGSRRGVLEACRRGLDVLDDHRMTLGASELRAHATAQGAELAALAQEVSLDQGDPRRLLVWSERWRATVLAAPPARPPEDPALLSGLTAYREIAARAEGARVDGRPVPALEREQRRLEREVRSRTRHIRGAAPGAGDRLDVGRLLDRLGDGLLLELAVVAGRVHVLLCGRGRVRRFTGGPLAEAVAEAEHVQAGLRRLAHPGAAARLPLVEAAGLRLQELLLGEAAARLGPGPVVVVPPGALHRVPWALLPALRDRVLSVSPSAGSWLRARETEPPHGGRTVLVRGPGLATGGAEVPELADRYGGATVLEDEDAQVPRVLAELDGAGLAHLAAHGTFRADSPLFSALRMADGPLIAHDFERLARSPYRIILSSCDTARLASVGADELLGLVTALLPLGTAGVVASSAPVNDAAVVPLMLALHKGLTAGLGLAEALRDARAALPDDAVHQATGWAFAAFGAA</sequence>